<dbReference type="Proteomes" id="UP001299876">
    <property type="component" value="Unassembled WGS sequence"/>
</dbReference>
<dbReference type="CDD" id="cd06193">
    <property type="entry name" value="siderophore_interacting"/>
    <property type="match status" value="1"/>
</dbReference>
<dbReference type="Gene3D" id="3.40.50.80">
    <property type="entry name" value="Nucleotide-binding domain of ferredoxin-NADP reductase (FNR) module"/>
    <property type="match status" value="1"/>
</dbReference>
<comment type="similarity">
    <text evidence="1">Belongs to the SIP oxidoreductase family.</text>
</comment>
<dbReference type="InterPro" id="IPR017938">
    <property type="entry name" value="Riboflavin_synthase-like_b-brl"/>
</dbReference>
<dbReference type="InterPro" id="IPR007037">
    <property type="entry name" value="SIP_rossman_dom"/>
</dbReference>
<evidence type="ECO:0000313" key="4">
    <source>
        <dbReference type="Proteomes" id="UP001299876"/>
    </source>
</evidence>
<dbReference type="InterPro" id="IPR013113">
    <property type="entry name" value="SIP_FAD-bd"/>
</dbReference>
<evidence type="ECO:0000256" key="1">
    <source>
        <dbReference type="ARBA" id="ARBA00035644"/>
    </source>
</evidence>
<dbReference type="SUPFAM" id="SSF63380">
    <property type="entry name" value="Riboflavin synthase domain-like"/>
    <property type="match status" value="1"/>
</dbReference>
<dbReference type="Pfam" id="PF04954">
    <property type="entry name" value="SIP"/>
    <property type="match status" value="1"/>
</dbReference>
<name>A0ABT0ESZ7_9PSED</name>
<dbReference type="PROSITE" id="PS51384">
    <property type="entry name" value="FAD_FR"/>
    <property type="match status" value="1"/>
</dbReference>
<feature type="domain" description="FAD-binding FR-type" evidence="2">
    <location>
        <begin position="115"/>
        <end position="220"/>
    </location>
</feature>
<evidence type="ECO:0000259" key="2">
    <source>
        <dbReference type="PROSITE" id="PS51384"/>
    </source>
</evidence>
<keyword evidence="4" id="KW-1185">Reference proteome</keyword>
<dbReference type="PANTHER" id="PTHR30157">
    <property type="entry name" value="FERRIC REDUCTASE, NADPH-DEPENDENT"/>
    <property type="match status" value="1"/>
</dbReference>
<dbReference type="Pfam" id="PF08021">
    <property type="entry name" value="FAD_binding_9"/>
    <property type="match status" value="2"/>
</dbReference>
<proteinExistence type="inferred from homology"/>
<comment type="caution">
    <text evidence="3">The sequence shown here is derived from an EMBL/GenBank/DDBJ whole genome shotgun (WGS) entry which is preliminary data.</text>
</comment>
<reference evidence="3 4" key="1">
    <citation type="submission" date="2022-02" db="EMBL/GenBank/DDBJ databases">
        <title>Comparative genomics of the first Antarctic Pseudomonas spp. capable of biotransforming 2,4,6-Trinitrotoluene.</title>
        <authorList>
            <person name="Cabrera M.A."/>
            <person name="Marquez S.L."/>
            <person name="Perez-Donoso J.M."/>
        </authorList>
    </citation>
    <scope>NUCLEOTIDE SEQUENCE [LARGE SCALE GENOMIC DNA]</scope>
    <source>
        <strain evidence="3 4">TNT19</strain>
    </source>
</reference>
<protein>
    <submittedName>
        <fullName evidence="3">Siderophore-interacting protein</fullName>
    </submittedName>
</protein>
<dbReference type="InterPro" id="IPR039261">
    <property type="entry name" value="FNR_nucleotide-bd"/>
</dbReference>
<sequence length="352" mass="38694">MLEELGVNPEHHFTFARLMKSIRDLNPNFELLGPASPYVSRNELELLGALGAFSRKKNQKQGKIAPAPPDAIATLFGSCGMALRIGGVIMRSRPSPVSTSLPGMEVPAGPLHYHPRLRPAKVVEVLEVTPRLRRIVVTGVSLFDFPEGRPGQWVKLFLEAGNGGVPVGRAYSILEWDAQRRRMTFDIAIHCGGPMSQWAANARIGDRLSLSGPRGGLAENNPRSWLLLAGDESALAAIQAIMAQTIPEKELHVFIEVSTERDIIEIPELPNAEIRWVLRDSEHPEVYSTLYEAIRCSPLPNQPGAAWVAGESGAVKKIRQHLLRERGFNAENLQAAGFWKKGEVDFKDLAVG</sequence>
<dbReference type="EMBL" id="JAKNRW010000001">
    <property type="protein sequence ID" value="MCK1788851.1"/>
    <property type="molecule type" value="Genomic_DNA"/>
</dbReference>
<dbReference type="PANTHER" id="PTHR30157:SF0">
    <property type="entry name" value="NADPH-DEPENDENT FERRIC-CHELATE REDUCTASE"/>
    <property type="match status" value="1"/>
</dbReference>
<evidence type="ECO:0000313" key="3">
    <source>
        <dbReference type="EMBL" id="MCK1788851.1"/>
    </source>
</evidence>
<dbReference type="InterPro" id="IPR039374">
    <property type="entry name" value="SIP_fam"/>
</dbReference>
<dbReference type="RefSeq" id="WP_247286230.1">
    <property type="nucleotide sequence ID" value="NZ_JAKNRW010000001.1"/>
</dbReference>
<dbReference type="Gene3D" id="2.40.30.10">
    <property type="entry name" value="Translation factors"/>
    <property type="match status" value="1"/>
</dbReference>
<organism evidence="3 4">
    <name type="scientific">Pseudomonas violetae</name>
    <dbReference type="NCBI Taxonomy" id="2915813"/>
    <lineage>
        <taxon>Bacteria</taxon>
        <taxon>Pseudomonadati</taxon>
        <taxon>Pseudomonadota</taxon>
        <taxon>Gammaproteobacteria</taxon>
        <taxon>Pseudomonadales</taxon>
        <taxon>Pseudomonadaceae</taxon>
        <taxon>Pseudomonas</taxon>
    </lineage>
</organism>
<gene>
    <name evidence="3" type="ORF">L9059_01335</name>
</gene>
<dbReference type="InterPro" id="IPR017927">
    <property type="entry name" value="FAD-bd_FR_type"/>
</dbReference>
<accession>A0ABT0ESZ7</accession>